<organism evidence="1 2">
    <name type="scientific">SAR86 cluster bacterium</name>
    <dbReference type="NCBI Taxonomy" id="2030880"/>
    <lineage>
        <taxon>Bacteria</taxon>
        <taxon>Pseudomonadati</taxon>
        <taxon>Pseudomonadota</taxon>
        <taxon>Gammaproteobacteria</taxon>
        <taxon>SAR86 cluster</taxon>
    </lineage>
</organism>
<name>A0A520N5H6_9GAMM</name>
<dbReference type="Proteomes" id="UP000315283">
    <property type="component" value="Unassembled WGS sequence"/>
</dbReference>
<reference evidence="1 2" key="1">
    <citation type="submission" date="2019-02" db="EMBL/GenBank/DDBJ databases">
        <title>Prokaryotic population dynamics and viral predation in marine succession experiment using metagenomics: the confinement effect.</title>
        <authorList>
            <person name="Haro-Moreno J.M."/>
            <person name="Rodriguez-Valera F."/>
            <person name="Lopez-Perez M."/>
        </authorList>
    </citation>
    <scope>NUCLEOTIDE SEQUENCE [LARGE SCALE GENOMIC DNA]</scope>
    <source>
        <strain evidence="1">MED-G164</strain>
    </source>
</reference>
<dbReference type="EMBL" id="SHBJ01000009">
    <property type="protein sequence ID" value="RZO28740.1"/>
    <property type="molecule type" value="Genomic_DNA"/>
</dbReference>
<evidence type="ECO:0000313" key="1">
    <source>
        <dbReference type="EMBL" id="RZO28740.1"/>
    </source>
</evidence>
<protein>
    <recommendedName>
        <fullName evidence="3">Cell division protein FtsL</fullName>
    </recommendedName>
</protein>
<sequence>MITRKMMASIFVLTVIILILSIEKIKLSWEVRTLHNNYENFRVENENLKDLNLRLVTQFHVENSPASIEKAAKESLLMEKKNPKRITLNEY</sequence>
<comment type="caution">
    <text evidence="1">The sequence shown here is derived from an EMBL/GenBank/DDBJ whole genome shotgun (WGS) entry which is preliminary data.</text>
</comment>
<evidence type="ECO:0008006" key="3">
    <source>
        <dbReference type="Google" id="ProtNLM"/>
    </source>
</evidence>
<accession>A0A520N5H6</accession>
<dbReference type="AlphaFoldDB" id="A0A520N5H6"/>
<gene>
    <name evidence="1" type="ORF">EVA97_02065</name>
</gene>
<proteinExistence type="predicted"/>
<evidence type="ECO:0000313" key="2">
    <source>
        <dbReference type="Proteomes" id="UP000315283"/>
    </source>
</evidence>